<dbReference type="SMART" id="SM00091">
    <property type="entry name" value="PAS"/>
    <property type="match status" value="1"/>
</dbReference>
<proteinExistence type="predicted"/>
<reference evidence="6 7" key="1">
    <citation type="submission" date="2021-01" db="EMBL/GenBank/DDBJ databases">
        <title>Actinoplanes sp. nov. LDG1-06 isolated from lichen.</title>
        <authorList>
            <person name="Saeng-In P."/>
            <person name="Phongsopitanun W."/>
            <person name="Kanchanasin P."/>
            <person name="Yuki M."/>
            <person name="Kudo T."/>
            <person name="Ohkuma M."/>
            <person name="Tanasupawat S."/>
        </authorList>
    </citation>
    <scope>NUCLEOTIDE SEQUENCE [LARGE SCALE GENOMIC DNA]</scope>
    <source>
        <strain evidence="6 7">LDG1-06</strain>
    </source>
</reference>
<dbReference type="EMBL" id="JAENHP010000031">
    <property type="protein sequence ID" value="MBM2623064.1"/>
    <property type="molecule type" value="Genomic_DNA"/>
</dbReference>
<feature type="transmembrane region" description="Helical" evidence="1">
    <location>
        <begin position="79"/>
        <end position="98"/>
    </location>
</feature>
<dbReference type="SUPFAM" id="SSF55073">
    <property type="entry name" value="Nucleotide cyclase"/>
    <property type="match status" value="1"/>
</dbReference>
<keyword evidence="1" id="KW-1133">Transmembrane helix</keyword>
<dbReference type="CDD" id="cd01948">
    <property type="entry name" value="EAL"/>
    <property type="match status" value="1"/>
</dbReference>
<dbReference type="CDD" id="cd01949">
    <property type="entry name" value="GGDEF"/>
    <property type="match status" value="1"/>
</dbReference>
<evidence type="ECO:0000259" key="4">
    <source>
        <dbReference type="PROSITE" id="PS50883"/>
    </source>
</evidence>
<keyword evidence="1" id="KW-0812">Transmembrane</keyword>
<dbReference type="CDD" id="cd00130">
    <property type="entry name" value="PAS"/>
    <property type="match status" value="1"/>
</dbReference>
<dbReference type="PANTHER" id="PTHR44757:SF2">
    <property type="entry name" value="BIOFILM ARCHITECTURE MAINTENANCE PROTEIN MBAA"/>
    <property type="match status" value="1"/>
</dbReference>
<dbReference type="InterPro" id="IPR000014">
    <property type="entry name" value="PAS"/>
</dbReference>
<dbReference type="InterPro" id="IPR043128">
    <property type="entry name" value="Rev_trsase/Diguanyl_cyclase"/>
</dbReference>
<feature type="transmembrane region" description="Helical" evidence="1">
    <location>
        <begin position="172"/>
        <end position="194"/>
    </location>
</feature>
<feature type="transmembrane region" description="Helical" evidence="1">
    <location>
        <begin position="245"/>
        <end position="267"/>
    </location>
</feature>
<dbReference type="SUPFAM" id="SSF141868">
    <property type="entry name" value="EAL domain-like"/>
    <property type="match status" value="1"/>
</dbReference>
<evidence type="ECO:0000313" key="6">
    <source>
        <dbReference type="EMBL" id="MBM2623064.1"/>
    </source>
</evidence>
<keyword evidence="7" id="KW-1185">Reference proteome</keyword>
<dbReference type="NCBIfam" id="TIGR00229">
    <property type="entry name" value="sensory_box"/>
    <property type="match status" value="1"/>
</dbReference>
<feature type="transmembrane region" description="Helical" evidence="1">
    <location>
        <begin position="136"/>
        <end position="160"/>
    </location>
</feature>
<dbReference type="PANTHER" id="PTHR44757">
    <property type="entry name" value="DIGUANYLATE CYCLASE DGCP"/>
    <property type="match status" value="1"/>
</dbReference>
<dbReference type="InterPro" id="IPR052155">
    <property type="entry name" value="Biofilm_reg_signaling"/>
</dbReference>
<dbReference type="NCBIfam" id="TIGR00254">
    <property type="entry name" value="GGDEF"/>
    <property type="match status" value="1"/>
</dbReference>
<dbReference type="SMART" id="SM00052">
    <property type="entry name" value="EAL"/>
    <property type="match status" value="1"/>
</dbReference>
<evidence type="ECO:0000259" key="5">
    <source>
        <dbReference type="PROSITE" id="PS50887"/>
    </source>
</evidence>
<evidence type="ECO:0000256" key="1">
    <source>
        <dbReference type="SAM" id="Phobius"/>
    </source>
</evidence>
<feature type="domain" description="GGDEF" evidence="5">
    <location>
        <begin position="466"/>
        <end position="598"/>
    </location>
</feature>
<dbReference type="InterPro" id="IPR013656">
    <property type="entry name" value="PAS_4"/>
</dbReference>
<dbReference type="PROSITE" id="PS50883">
    <property type="entry name" value="EAL"/>
    <property type="match status" value="1"/>
</dbReference>
<dbReference type="Pfam" id="PF00990">
    <property type="entry name" value="GGDEF"/>
    <property type="match status" value="1"/>
</dbReference>
<evidence type="ECO:0000256" key="2">
    <source>
        <dbReference type="SAM" id="SignalP"/>
    </source>
</evidence>
<sequence length="868" mass="92975">MKSGAAVPVLMLLLAVALATTADPGVVAVLTGVVALGVAGAAVHVMRRREARTRLAWVGLGAGAVAEAVGIFVDGRTATGLGHVAMVAIVTVTLFVIPQPKRSRLTALRSVVDALLVASSLLMTSWNFVFRPAEDMGSALLVVLPIADVVLGTVAIVALARWHRGYRGSSTVVLISGGLLMIALGDSVAVRLLADNAGAWLSLPEAGRLAGYAFLLLGAIRAAAMGSITNEEPDDEAVRSRRSASLLLPYVAVLAALISGTMWLATGHSSSPVFTWCRFVSIGLIMLRELILVLDNRQLARRLEERVTDRTAELADREQRFRALVEQSSDSLAILEADSTVRYQSSSVERIFGYPAAALVGQRLVDVVGRRAGLVIQAAINDVLNRPGGVTTFRVALRHLDSDWCLSEMTITNLLDDPYVQGLVFNTRDVSDAQRLQDQLIHEAYHDALTGLVNRALFRERLAATDAASILFLDLDGFKEVNDSLGHAAGDQLLVQVAARLQDAVPSPHTVARLGGDEFAVIVDSPDAPTDAEALAARILERLDEPFTIEARELHVGAGIGIASSADATDIEQLQRNADLAMYKAKEAGGGVYAAYDPAMHNALMQRLGMADDLRLALERDELVLHYQPTVDLASGEIIGFEALVRWQHPTRGMVPPLEFIGIAESTGLIVPLGRWVLTEACRQAVEWGRPLKMAVNVSVRQFEAGDLAATVAAVLAETGMPADQLCLEMTESVLLTDTDENLSRIVALKALGVMLAMDDFGTGYSSLAYLRRFPMDVLKIDRSFVDRLTTGDAGDETLVTTIVRLGHRFGMRTVAEGIEDETQLTALRAMGCDYAQGYFLSRPLPSAAAGALLETGLPTYAAATPTR</sequence>
<dbReference type="Gene3D" id="3.20.20.450">
    <property type="entry name" value="EAL domain"/>
    <property type="match status" value="1"/>
</dbReference>
<dbReference type="InterPro" id="IPR035919">
    <property type="entry name" value="EAL_sf"/>
</dbReference>
<dbReference type="Gene3D" id="3.30.450.20">
    <property type="entry name" value="PAS domain"/>
    <property type="match status" value="1"/>
</dbReference>
<feature type="domain" description="EAL" evidence="4">
    <location>
        <begin position="607"/>
        <end position="858"/>
    </location>
</feature>
<protein>
    <submittedName>
        <fullName evidence="6">EAL domain-containing protein</fullName>
    </submittedName>
</protein>
<dbReference type="Pfam" id="PF00563">
    <property type="entry name" value="EAL"/>
    <property type="match status" value="1"/>
</dbReference>
<dbReference type="SMART" id="SM00267">
    <property type="entry name" value="GGDEF"/>
    <property type="match status" value="1"/>
</dbReference>
<feature type="transmembrane region" description="Helical" evidence="1">
    <location>
        <begin position="110"/>
        <end position="130"/>
    </location>
</feature>
<comment type="caution">
    <text evidence="6">The sequence shown here is derived from an EMBL/GenBank/DDBJ whole genome shotgun (WGS) entry which is preliminary data.</text>
</comment>
<dbReference type="SUPFAM" id="SSF55785">
    <property type="entry name" value="PYP-like sensor domain (PAS domain)"/>
    <property type="match status" value="1"/>
</dbReference>
<keyword evidence="2" id="KW-0732">Signal</keyword>
<feature type="signal peptide" evidence="2">
    <location>
        <begin position="1"/>
        <end position="22"/>
    </location>
</feature>
<name>A0ABS2ATB9_9ACTN</name>
<accession>A0ABS2ATB9</accession>
<feature type="transmembrane region" description="Helical" evidence="1">
    <location>
        <begin position="29"/>
        <end position="46"/>
    </location>
</feature>
<evidence type="ECO:0000313" key="7">
    <source>
        <dbReference type="Proteomes" id="UP000632138"/>
    </source>
</evidence>
<dbReference type="PROSITE" id="PS50887">
    <property type="entry name" value="GGDEF"/>
    <property type="match status" value="1"/>
</dbReference>
<dbReference type="RefSeq" id="WP_203383418.1">
    <property type="nucleotide sequence ID" value="NZ_JAENHP010000031.1"/>
</dbReference>
<gene>
    <name evidence="6" type="ORF">JIG36_46950</name>
</gene>
<dbReference type="InterPro" id="IPR001633">
    <property type="entry name" value="EAL_dom"/>
</dbReference>
<dbReference type="Proteomes" id="UP000632138">
    <property type="component" value="Unassembled WGS sequence"/>
</dbReference>
<feature type="chain" id="PRO_5047329019" evidence="2">
    <location>
        <begin position="23"/>
        <end position="868"/>
    </location>
</feature>
<dbReference type="InterPro" id="IPR029787">
    <property type="entry name" value="Nucleotide_cyclase"/>
</dbReference>
<dbReference type="Pfam" id="PF08448">
    <property type="entry name" value="PAS_4"/>
    <property type="match status" value="1"/>
</dbReference>
<feature type="transmembrane region" description="Helical" evidence="1">
    <location>
        <begin position="206"/>
        <end position="224"/>
    </location>
</feature>
<feature type="domain" description="PAS" evidence="3">
    <location>
        <begin position="317"/>
        <end position="387"/>
    </location>
</feature>
<feature type="transmembrane region" description="Helical" evidence="1">
    <location>
        <begin position="55"/>
        <end position="73"/>
    </location>
</feature>
<dbReference type="InterPro" id="IPR035965">
    <property type="entry name" value="PAS-like_dom_sf"/>
</dbReference>
<evidence type="ECO:0000259" key="3">
    <source>
        <dbReference type="PROSITE" id="PS50112"/>
    </source>
</evidence>
<keyword evidence="1" id="KW-0472">Membrane</keyword>
<dbReference type="PROSITE" id="PS50112">
    <property type="entry name" value="PAS"/>
    <property type="match status" value="1"/>
</dbReference>
<dbReference type="Gene3D" id="3.30.70.270">
    <property type="match status" value="1"/>
</dbReference>
<dbReference type="InterPro" id="IPR000160">
    <property type="entry name" value="GGDEF_dom"/>
</dbReference>
<organism evidence="6 7">
    <name type="scientific">Paractinoplanes ovalisporus</name>
    <dbReference type="NCBI Taxonomy" id="2810368"/>
    <lineage>
        <taxon>Bacteria</taxon>
        <taxon>Bacillati</taxon>
        <taxon>Actinomycetota</taxon>
        <taxon>Actinomycetes</taxon>
        <taxon>Micromonosporales</taxon>
        <taxon>Micromonosporaceae</taxon>
        <taxon>Paractinoplanes</taxon>
    </lineage>
</organism>